<dbReference type="GO" id="GO:0016787">
    <property type="term" value="F:hydrolase activity"/>
    <property type="evidence" value="ECO:0007669"/>
    <property type="project" value="InterPro"/>
</dbReference>
<organism evidence="1 2">
    <name type="scientific">Pedobacter nyackensis</name>
    <dbReference type="NCBI Taxonomy" id="475255"/>
    <lineage>
        <taxon>Bacteria</taxon>
        <taxon>Pseudomonadati</taxon>
        <taxon>Bacteroidota</taxon>
        <taxon>Sphingobacteriia</taxon>
        <taxon>Sphingobacteriales</taxon>
        <taxon>Sphingobacteriaceae</taxon>
        <taxon>Pedobacter</taxon>
    </lineage>
</organism>
<sequence>MRKLLQKLFTPLIIRLANKYASNPDQARVHKALSGLYEDILKRPGKHGQLINLDAKHRIILFSDQHKGNRSHQDDFTLCEDNYLAALSYYNTQDYLYCNLGDSEELWKNMLHDIIKHNAANFEAEKRFLERNAYIKLFGNHDLYWDNDPLAGFTLEKVFGTKIKVYEGIIFHIPVGNQQLTLFITHGHQGDMQSDGNWFSKWFVSNIWGPVQSYLRLNPNTPAFDNQLKSEHNQIMYEWTAKQSNLALVTGHTHQPVFNSLTHLERTYIRIDEAKKKGDQATVLKLEAELLAGKISGTTSPRLEYSKNTYFNTGCCCYNDGDITGIELEDGKIRLIEWKKDTNGIPNRIVLEETPLENLLDKQTSKFS</sequence>
<dbReference type="STRING" id="475255.SAMN04488101_117106"/>
<protein>
    <recommendedName>
        <fullName evidence="3">Calcineurin-like phosphoesterase superfamily domain-containing protein</fullName>
    </recommendedName>
</protein>
<accession>A0A1W2EXZ9</accession>
<evidence type="ECO:0008006" key="3">
    <source>
        <dbReference type="Google" id="ProtNLM"/>
    </source>
</evidence>
<gene>
    <name evidence="1" type="ORF">SAMN04488101_117106</name>
</gene>
<dbReference type="OrthoDB" id="9773199at2"/>
<dbReference type="EMBL" id="FWYB01000017">
    <property type="protein sequence ID" value="SMD14575.1"/>
    <property type="molecule type" value="Genomic_DNA"/>
</dbReference>
<evidence type="ECO:0000313" key="1">
    <source>
        <dbReference type="EMBL" id="SMD14575.1"/>
    </source>
</evidence>
<dbReference type="InterPro" id="IPR029052">
    <property type="entry name" value="Metallo-depent_PP-like"/>
</dbReference>
<dbReference type="AlphaFoldDB" id="A0A1W2EXZ9"/>
<proteinExistence type="predicted"/>
<dbReference type="Proteomes" id="UP000192678">
    <property type="component" value="Unassembled WGS sequence"/>
</dbReference>
<reference evidence="1 2" key="1">
    <citation type="submission" date="2017-04" db="EMBL/GenBank/DDBJ databases">
        <authorList>
            <person name="Afonso C.L."/>
            <person name="Miller P.J."/>
            <person name="Scott M.A."/>
            <person name="Spackman E."/>
            <person name="Goraichik I."/>
            <person name="Dimitrov K.M."/>
            <person name="Suarez D.L."/>
            <person name="Swayne D.E."/>
        </authorList>
    </citation>
    <scope>NUCLEOTIDE SEQUENCE [LARGE SCALE GENOMIC DNA]</scope>
    <source>
        <strain evidence="1 2">DSM 19625</strain>
    </source>
</reference>
<evidence type="ECO:0000313" key="2">
    <source>
        <dbReference type="Proteomes" id="UP000192678"/>
    </source>
</evidence>
<keyword evidence="2" id="KW-1185">Reference proteome</keyword>
<dbReference type="RefSeq" id="WP_084291720.1">
    <property type="nucleotide sequence ID" value="NZ_FWYB01000017.1"/>
</dbReference>
<dbReference type="Gene3D" id="3.60.21.10">
    <property type="match status" value="1"/>
</dbReference>
<dbReference type="SUPFAM" id="SSF56300">
    <property type="entry name" value="Metallo-dependent phosphatases"/>
    <property type="match status" value="1"/>
</dbReference>
<name>A0A1W2EXZ9_9SPHI</name>